<accession>A0A0G4K5C8</accession>
<gene>
    <name evidence="3" type="ORF">BRSU_0810</name>
</gene>
<dbReference type="Gene3D" id="3.40.1440.10">
    <property type="entry name" value="GIY-YIG endonuclease"/>
    <property type="match status" value="1"/>
</dbReference>
<protein>
    <submittedName>
        <fullName evidence="3">Endonuclease III</fullName>
    </submittedName>
</protein>
<dbReference type="EMBL" id="CVLB01000001">
    <property type="protein sequence ID" value="CRF32457.1"/>
    <property type="molecule type" value="Genomic_DNA"/>
</dbReference>
<evidence type="ECO:0000259" key="2">
    <source>
        <dbReference type="PROSITE" id="PS50164"/>
    </source>
</evidence>
<dbReference type="SUPFAM" id="SSF82771">
    <property type="entry name" value="GIY-YIG endonuclease"/>
    <property type="match status" value="1"/>
</dbReference>
<keyword evidence="3" id="KW-0255">Endonuclease</keyword>
<reference evidence="4" key="1">
    <citation type="submission" date="2015-04" db="EMBL/GenBank/DDBJ databases">
        <authorList>
            <person name="Mushtaq Mamoona"/>
        </authorList>
    </citation>
    <scope>NUCLEOTIDE SEQUENCE [LARGE SCALE GENOMIC DNA]</scope>
    <source>
        <strain evidence="4">AN4859/03</strain>
    </source>
</reference>
<dbReference type="CDD" id="cd10456">
    <property type="entry name" value="GIY-YIG_UPF0213"/>
    <property type="match status" value="1"/>
</dbReference>
<dbReference type="InterPro" id="IPR050190">
    <property type="entry name" value="UPF0213_domain"/>
</dbReference>
<proteinExistence type="inferred from homology"/>
<dbReference type="Pfam" id="PF01541">
    <property type="entry name" value="GIY-YIG"/>
    <property type="match status" value="1"/>
</dbReference>
<name>A0A0G4K5C8_9SPIR</name>
<keyword evidence="3" id="KW-0540">Nuclease</keyword>
<dbReference type="InterPro" id="IPR000305">
    <property type="entry name" value="GIY-YIG_endonuc"/>
</dbReference>
<evidence type="ECO:0000256" key="1">
    <source>
        <dbReference type="ARBA" id="ARBA00007435"/>
    </source>
</evidence>
<dbReference type="PROSITE" id="PS50164">
    <property type="entry name" value="GIY_YIG"/>
    <property type="match status" value="1"/>
</dbReference>
<dbReference type="AlphaFoldDB" id="A0A0G4K5C8"/>
<dbReference type="PANTHER" id="PTHR34477">
    <property type="entry name" value="UPF0213 PROTEIN YHBQ"/>
    <property type="match status" value="1"/>
</dbReference>
<dbReference type="Proteomes" id="UP000043763">
    <property type="component" value="Unassembled WGS sequence"/>
</dbReference>
<comment type="similarity">
    <text evidence="1">Belongs to the UPF0213 family.</text>
</comment>
<dbReference type="RefSeq" id="WP_048593910.1">
    <property type="nucleotide sequence ID" value="NZ_CVLB01000001.1"/>
</dbReference>
<feature type="domain" description="GIY-YIG" evidence="2">
    <location>
        <begin position="5"/>
        <end position="80"/>
    </location>
</feature>
<sequence>MEDNKIYYVYIILCENNSYYTGITNDLINRFNKHAKGRGANYTKLRKPLKYLSAWKVENVNIALSVEHYIKSVDKKVKSMFIENNRLLKSYYIKEMKNKKKGFKSSVSIRSIGKKNIEYVNNVVSNNII</sequence>
<dbReference type="GO" id="GO:0004519">
    <property type="term" value="F:endonuclease activity"/>
    <property type="evidence" value="ECO:0007669"/>
    <property type="project" value="UniProtKB-KW"/>
</dbReference>
<keyword evidence="4" id="KW-1185">Reference proteome</keyword>
<keyword evidence="3" id="KW-0378">Hydrolase</keyword>
<dbReference type="InterPro" id="IPR035901">
    <property type="entry name" value="GIY-YIG_endonuc_sf"/>
</dbReference>
<dbReference type="PANTHER" id="PTHR34477:SF1">
    <property type="entry name" value="UPF0213 PROTEIN YHBQ"/>
    <property type="match status" value="1"/>
</dbReference>
<dbReference type="OrthoDB" id="9807770at2"/>
<organism evidence="3 4">
    <name type="scientific">Brachyspira suanatina</name>
    <dbReference type="NCBI Taxonomy" id="381802"/>
    <lineage>
        <taxon>Bacteria</taxon>
        <taxon>Pseudomonadati</taxon>
        <taxon>Spirochaetota</taxon>
        <taxon>Spirochaetia</taxon>
        <taxon>Brachyspirales</taxon>
        <taxon>Brachyspiraceae</taxon>
        <taxon>Brachyspira</taxon>
    </lineage>
</organism>
<evidence type="ECO:0000313" key="3">
    <source>
        <dbReference type="EMBL" id="CRF32457.1"/>
    </source>
</evidence>
<evidence type="ECO:0000313" key="4">
    <source>
        <dbReference type="Proteomes" id="UP000043763"/>
    </source>
</evidence>